<dbReference type="AlphaFoldDB" id="A0A8T2B9Q2"/>
<comment type="caution">
    <text evidence="2">The sequence shown here is derived from an EMBL/GenBank/DDBJ whole genome shotgun (WGS) entry which is preliminary data.</text>
</comment>
<dbReference type="EMBL" id="JAEFBJ010000008">
    <property type="protein sequence ID" value="KAG7583260.1"/>
    <property type="molecule type" value="Genomic_DNA"/>
</dbReference>
<dbReference type="Pfam" id="PF00646">
    <property type="entry name" value="F-box"/>
    <property type="match status" value="1"/>
</dbReference>
<dbReference type="PANTHER" id="PTHR31672">
    <property type="entry name" value="BNACNNG10540D PROTEIN"/>
    <property type="match status" value="1"/>
</dbReference>
<evidence type="ECO:0000313" key="2">
    <source>
        <dbReference type="EMBL" id="KAG7583260.1"/>
    </source>
</evidence>
<dbReference type="InterPro" id="IPR050796">
    <property type="entry name" value="SCF_F-box_component"/>
</dbReference>
<accession>A0A8T2B9Q2</accession>
<dbReference type="InterPro" id="IPR001810">
    <property type="entry name" value="F-box_dom"/>
</dbReference>
<dbReference type="SMART" id="SM00256">
    <property type="entry name" value="FBOX"/>
    <property type="match status" value="1"/>
</dbReference>
<dbReference type="NCBIfam" id="TIGR01640">
    <property type="entry name" value="F_box_assoc_1"/>
    <property type="match status" value="1"/>
</dbReference>
<sequence>MTIISDLPWDLVEEILSRTSITSLRAIGSTCKRWNTLSKDESFRKKHCGKASKEFLLNMTCHYDYESDQISPTRFNLQNIKDLPSSLKKIGNNDMLCPFTIFNVYQCDGLLLLVTTDNLRVVVWNPYLAQTRWIETQNKRLVTDLYAIGYDNKKNHKVMWFSSMLFVKHKIYDFKSNSWRVLDITCDCSFRRGASLKGNTYFVAKNEKEIICFDFTTERFGPCMNLPFDFDGTDVTLSCVREEQLAVFVHSCWTGTYNMEIWITTKIQPNAVSWSKFLEVEVQDVYRSFLPQFEVYSFFIDKEKKVAVVSGGDCDSFGYHTSIVVGKDGCIEKTDLGDVLSYVPSSVEDTYKFDIYIKIHCYVACDTSFCKMGGNDRVLESVHVIRVSMQGDDPRRVRLSRVCRVPYHENLTNDSKTPHFTHEVDWNAKTLLHTYNSSMDEELKQKEDGEAKRIHRRRRLLPDRGAAENRPTIEFFATWMGMIPH</sequence>
<evidence type="ECO:0000259" key="1">
    <source>
        <dbReference type="PROSITE" id="PS50181"/>
    </source>
</evidence>
<name>A0A8T2B9Q2_ARASU</name>
<dbReference type="OrthoDB" id="1107682at2759"/>
<dbReference type="InterPro" id="IPR006527">
    <property type="entry name" value="F-box-assoc_dom_typ1"/>
</dbReference>
<dbReference type="Pfam" id="PF07734">
    <property type="entry name" value="FBA_1"/>
    <property type="match status" value="1"/>
</dbReference>
<dbReference type="PANTHER" id="PTHR31672:SF13">
    <property type="entry name" value="F-BOX PROTEIN CPR30-LIKE"/>
    <property type="match status" value="1"/>
</dbReference>
<feature type="domain" description="F-box" evidence="1">
    <location>
        <begin position="1"/>
        <end position="47"/>
    </location>
</feature>
<dbReference type="CDD" id="cd22157">
    <property type="entry name" value="F-box_AtFBW1-like"/>
    <property type="match status" value="1"/>
</dbReference>
<gene>
    <name evidence="2" type="ORF">ISN44_As08g027860</name>
</gene>
<proteinExistence type="predicted"/>
<protein>
    <submittedName>
        <fullName evidence="2">F-box domain</fullName>
    </submittedName>
</protein>
<dbReference type="PROSITE" id="PS50181">
    <property type="entry name" value="FBOX"/>
    <property type="match status" value="1"/>
</dbReference>
<keyword evidence="3" id="KW-1185">Reference proteome</keyword>
<reference evidence="2 3" key="1">
    <citation type="submission" date="2020-12" db="EMBL/GenBank/DDBJ databases">
        <title>Concerted genomic and epigenomic changes stabilize Arabidopsis allopolyploids.</title>
        <authorList>
            <person name="Chen Z."/>
        </authorList>
    </citation>
    <scope>NUCLEOTIDE SEQUENCE [LARGE SCALE GENOMIC DNA]</scope>
    <source>
        <strain evidence="2">As9502</strain>
        <tissue evidence="2">Leaf</tissue>
    </source>
</reference>
<evidence type="ECO:0000313" key="3">
    <source>
        <dbReference type="Proteomes" id="UP000694251"/>
    </source>
</evidence>
<dbReference type="Proteomes" id="UP000694251">
    <property type="component" value="Chromosome 8"/>
</dbReference>
<organism evidence="2 3">
    <name type="scientific">Arabidopsis suecica</name>
    <name type="common">Swedish thale-cress</name>
    <name type="synonym">Cardaminopsis suecica</name>
    <dbReference type="NCBI Taxonomy" id="45249"/>
    <lineage>
        <taxon>Eukaryota</taxon>
        <taxon>Viridiplantae</taxon>
        <taxon>Streptophyta</taxon>
        <taxon>Embryophyta</taxon>
        <taxon>Tracheophyta</taxon>
        <taxon>Spermatophyta</taxon>
        <taxon>Magnoliopsida</taxon>
        <taxon>eudicotyledons</taxon>
        <taxon>Gunneridae</taxon>
        <taxon>Pentapetalae</taxon>
        <taxon>rosids</taxon>
        <taxon>malvids</taxon>
        <taxon>Brassicales</taxon>
        <taxon>Brassicaceae</taxon>
        <taxon>Camelineae</taxon>
        <taxon>Arabidopsis</taxon>
    </lineage>
</organism>
<dbReference type="InterPro" id="IPR017451">
    <property type="entry name" value="F-box-assoc_interact_dom"/>
</dbReference>